<evidence type="ECO:0000313" key="1">
    <source>
        <dbReference type="EMBL" id="CRI33847.1"/>
    </source>
</evidence>
<keyword evidence="2" id="KW-1185">Reference proteome</keyword>
<dbReference type="Proteomes" id="UP000046090">
    <property type="component" value="Unassembled WGS sequence"/>
</dbReference>
<evidence type="ECO:0000313" key="2">
    <source>
        <dbReference type="Proteomes" id="UP000046090"/>
    </source>
</evidence>
<proteinExistence type="predicted"/>
<name>A0A0K2Y6V9_HELHE</name>
<dbReference type="AlphaFoldDB" id="A0A0K2Y6V9"/>
<protein>
    <submittedName>
        <fullName evidence="1">Uncharacterized protein</fullName>
    </submittedName>
</protein>
<organism evidence="1 2">
    <name type="scientific">Helicobacter heilmannii</name>
    <dbReference type="NCBI Taxonomy" id="35817"/>
    <lineage>
        <taxon>Bacteria</taxon>
        <taxon>Pseudomonadati</taxon>
        <taxon>Campylobacterota</taxon>
        <taxon>Epsilonproteobacteria</taxon>
        <taxon>Campylobacterales</taxon>
        <taxon>Helicobacteraceae</taxon>
        <taxon>Helicobacter</taxon>
    </lineage>
</organism>
<accession>A0A0K2Y6V9</accession>
<reference evidence="2" key="1">
    <citation type="submission" date="2014-12" db="EMBL/GenBank/DDBJ databases">
        <authorList>
            <person name="Smet A."/>
        </authorList>
    </citation>
    <scope>NUCLEOTIDE SEQUENCE [LARGE SCALE GENOMIC DNA]</scope>
</reference>
<gene>
    <name evidence="1" type="ORF">HHE01_15330</name>
</gene>
<sequence length="40" mass="4601">MIDWLLPYTNNNTVITTATMVSDHKEMICLPKENEPINIP</sequence>
<dbReference type="EMBL" id="CDMK01000001">
    <property type="protein sequence ID" value="CRI33847.1"/>
    <property type="molecule type" value="Genomic_DNA"/>
</dbReference>